<keyword evidence="6" id="KW-0472">Membrane</keyword>
<keyword evidence="8" id="KW-0969">Cilium</keyword>
<dbReference type="RefSeq" id="WP_345714530.1">
    <property type="nucleotide sequence ID" value="NZ_BAABFP010000002.1"/>
</dbReference>
<keyword evidence="5" id="KW-0283">Flagellar rotation</keyword>
<keyword evidence="9" id="KW-1185">Reference proteome</keyword>
<evidence type="ECO:0000256" key="1">
    <source>
        <dbReference type="ARBA" id="ARBA00004413"/>
    </source>
</evidence>
<comment type="caution">
    <text evidence="8">The sequence shown here is derived from an EMBL/GenBank/DDBJ whole genome shotgun (WGS) entry which is preliminary data.</text>
</comment>
<dbReference type="PANTHER" id="PTHR43484">
    <property type="match status" value="1"/>
</dbReference>
<dbReference type="NCBIfam" id="TIGR02480">
    <property type="entry name" value="fliN"/>
    <property type="match status" value="1"/>
</dbReference>
<dbReference type="Pfam" id="PF01052">
    <property type="entry name" value="FliMN_C"/>
    <property type="match status" value="1"/>
</dbReference>
<evidence type="ECO:0000259" key="7">
    <source>
        <dbReference type="Pfam" id="PF01052"/>
    </source>
</evidence>
<reference evidence="9" key="1">
    <citation type="journal article" date="2019" name="Int. J. Syst. Evol. Microbiol.">
        <title>The Global Catalogue of Microorganisms (GCM) 10K type strain sequencing project: providing services to taxonomists for standard genome sequencing and annotation.</title>
        <authorList>
            <consortium name="The Broad Institute Genomics Platform"/>
            <consortium name="The Broad Institute Genome Sequencing Center for Infectious Disease"/>
            <person name="Wu L."/>
            <person name="Ma J."/>
        </authorList>
    </citation>
    <scope>NUCLEOTIDE SEQUENCE [LARGE SCALE GENOMIC DNA]</scope>
    <source>
        <strain evidence="9">KACC 14249</strain>
    </source>
</reference>
<dbReference type="Proteomes" id="UP001596189">
    <property type="component" value="Unassembled WGS sequence"/>
</dbReference>
<evidence type="ECO:0000256" key="4">
    <source>
        <dbReference type="ARBA" id="ARBA00022500"/>
    </source>
</evidence>
<gene>
    <name evidence="8" type="primary">fliN</name>
    <name evidence="8" type="ORF">ACFQDO_15700</name>
</gene>
<feature type="domain" description="Flagellar motor switch protein FliN-like C-terminal" evidence="7">
    <location>
        <begin position="164"/>
        <end position="234"/>
    </location>
</feature>
<dbReference type="InterPro" id="IPR012826">
    <property type="entry name" value="FliN"/>
</dbReference>
<dbReference type="InterPro" id="IPR051469">
    <property type="entry name" value="FliN/MopA/SpaO"/>
</dbReference>
<evidence type="ECO:0000313" key="9">
    <source>
        <dbReference type="Proteomes" id="UP001596189"/>
    </source>
</evidence>
<protein>
    <submittedName>
        <fullName evidence="8">Flagellar motor switch protein FliN</fullName>
    </submittedName>
</protein>
<sequence>MTTITHLEQDVLATAQAVADLLPTSAPLSAGQVMSLDEAASSIPPDAVAAHADVLGARVGSVVVIVQRELAASLADSPMGPLPLVDALRPALEALRVALGVGTLATVAETTAAGAITLLQAQDATIIPLQGTTGPAAWIAVSAAPSSAAAPAARPAGPSAGMELLQDVVMELSAELGRTTMTVRELLNLQPGAVVELDRLAGSPADLLVNGRLIARGEVVVVDEDYALKITELISSSLPDHA</sequence>
<keyword evidence="8" id="KW-0282">Flagellum</keyword>
<keyword evidence="8" id="KW-0966">Cell projection</keyword>
<organism evidence="8 9">
    <name type="scientific">Angustibacter luteus</name>
    <dbReference type="NCBI Taxonomy" id="658456"/>
    <lineage>
        <taxon>Bacteria</taxon>
        <taxon>Bacillati</taxon>
        <taxon>Actinomycetota</taxon>
        <taxon>Actinomycetes</taxon>
        <taxon>Kineosporiales</taxon>
        <taxon>Kineosporiaceae</taxon>
    </lineage>
</organism>
<dbReference type="InterPro" id="IPR001543">
    <property type="entry name" value="FliN-like_C"/>
</dbReference>
<dbReference type="PANTHER" id="PTHR43484:SF1">
    <property type="entry name" value="FLAGELLAR MOTOR SWITCH PROTEIN FLIN"/>
    <property type="match status" value="1"/>
</dbReference>
<dbReference type="InterPro" id="IPR001172">
    <property type="entry name" value="FliN_T3SS_HrcQb"/>
</dbReference>
<dbReference type="SUPFAM" id="SSF101801">
    <property type="entry name" value="Surface presentation of antigens (SPOA)"/>
    <property type="match status" value="1"/>
</dbReference>
<keyword evidence="4" id="KW-0145">Chemotaxis</keyword>
<proteinExistence type="inferred from homology"/>
<evidence type="ECO:0000256" key="2">
    <source>
        <dbReference type="ARBA" id="ARBA00009226"/>
    </source>
</evidence>
<comment type="subcellular location">
    <subcellularLocation>
        <location evidence="1">Cell membrane</location>
        <topology evidence="1">Peripheral membrane protein</topology>
        <orientation evidence="1">Cytoplasmic side</orientation>
    </subcellularLocation>
</comment>
<accession>A0ABW1JI50</accession>
<evidence type="ECO:0000256" key="3">
    <source>
        <dbReference type="ARBA" id="ARBA00022475"/>
    </source>
</evidence>
<evidence type="ECO:0000256" key="6">
    <source>
        <dbReference type="ARBA" id="ARBA00023136"/>
    </source>
</evidence>
<evidence type="ECO:0000256" key="5">
    <source>
        <dbReference type="ARBA" id="ARBA00022779"/>
    </source>
</evidence>
<dbReference type="PRINTS" id="PR00956">
    <property type="entry name" value="FLGMOTORFLIN"/>
</dbReference>
<comment type="similarity">
    <text evidence="2">Belongs to the FliN/MopA/SpaO family.</text>
</comment>
<dbReference type="Gene3D" id="2.30.330.10">
    <property type="entry name" value="SpoA-like"/>
    <property type="match status" value="1"/>
</dbReference>
<evidence type="ECO:0000313" key="8">
    <source>
        <dbReference type="EMBL" id="MFC6008581.1"/>
    </source>
</evidence>
<dbReference type="InterPro" id="IPR036429">
    <property type="entry name" value="SpoA-like_sf"/>
</dbReference>
<name>A0ABW1JI50_9ACTN</name>
<keyword evidence="3" id="KW-1003">Cell membrane</keyword>
<dbReference type="EMBL" id="JBHSRD010000006">
    <property type="protein sequence ID" value="MFC6008581.1"/>
    <property type="molecule type" value="Genomic_DNA"/>
</dbReference>